<reference evidence="11" key="1">
    <citation type="journal article" date="2014" name="BMC Genomics">
        <title>Genome sequencing of two Neorhizobium galegae strains reveals a noeT gene responsible for the unusual acetylation of the nodulation factors.</title>
        <authorList>
            <person name="Osterman J."/>
            <person name="Marsh J."/>
            <person name="Laine P.K."/>
            <person name="Zeng Z."/>
            <person name="Alatalo E."/>
            <person name="Sullivan J.T."/>
            <person name="Young J.P."/>
            <person name="Thomas-Oates J."/>
            <person name="Paulin L."/>
            <person name="Lindstrom K."/>
        </authorList>
    </citation>
    <scope>NUCLEOTIDE SEQUENCE [LARGE SCALE GENOMIC DNA]</scope>
    <source>
        <strain evidence="11">HAMBI 540</strain>
    </source>
</reference>
<feature type="transmembrane region" description="Helical" evidence="9">
    <location>
        <begin position="253"/>
        <end position="272"/>
    </location>
</feature>
<dbReference type="KEGG" id="ngg:RG540_CH26960"/>
<proteinExistence type="inferred from homology"/>
<dbReference type="OrthoDB" id="9807115at2"/>
<dbReference type="Pfam" id="PF02653">
    <property type="entry name" value="BPD_transp_2"/>
    <property type="match status" value="1"/>
</dbReference>
<dbReference type="PATRIC" id="fig|1028800.3.peg.2723"/>
<evidence type="ECO:0000256" key="9">
    <source>
        <dbReference type="SAM" id="Phobius"/>
    </source>
</evidence>
<dbReference type="EMBL" id="HG938353">
    <property type="protein sequence ID" value="CDN48862.1"/>
    <property type="molecule type" value="Genomic_DNA"/>
</dbReference>
<keyword evidence="2" id="KW-0813">Transport</keyword>
<feature type="transmembrane region" description="Helical" evidence="9">
    <location>
        <begin position="220"/>
        <end position="246"/>
    </location>
</feature>
<keyword evidence="3" id="KW-1003">Cell membrane</keyword>
<dbReference type="PANTHER" id="PTHR11795">
    <property type="entry name" value="BRANCHED-CHAIN AMINO ACID TRANSPORT SYSTEM PERMEASE PROTEIN LIVH"/>
    <property type="match status" value="1"/>
</dbReference>
<accession>A0A068SRF8</accession>
<feature type="transmembrane region" description="Helical" evidence="9">
    <location>
        <begin position="131"/>
        <end position="155"/>
    </location>
</feature>
<dbReference type="GO" id="GO:0022857">
    <property type="term" value="F:transmembrane transporter activity"/>
    <property type="evidence" value="ECO:0007669"/>
    <property type="project" value="InterPro"/>
</dbReference>
<evidence type="ECO:0000313" key="10">
    <source>
        <dbReference type="EMBL" id="CDN48862.1"/>
    </source>
</evidence>
<dbReference type="CDD" id="cd06582">
    <property type="entry name" value="TM_PBP1_LivH_like"/>
    <property type="match status" value="1"/>
</dbReference>
<evidence type="ECO:0000256" key="7">
    <source>
        <dbReference type="ARBA" id="ARBA00023136"/>
    </source>
</evidence>
<keyword evidence="4 9" id="KW-0812">Transmembrane</keyword>
<evidence type="ECO:0000256" key="6">
    <source>
        <dbReference type="ARBA" id="ARBA00022989"/>
    </source>
</evidence>
<keyword evidence="5" id="KW-0029">Amino-acid transport</keyword>
<dbReference type="PANTHER" id="PTHR11795:SF442">
    <property type="entry name" value="ABC TRANSPORTER ATP-BINDING PROTEIN"/>
    <property type="match status" value="1"/>
</dbReference>
<gene>
    <name evidence="10" type="ORF">RG540_CH26960</name>
</gene>
<dbReference type="AlphaFoldDB" id="A0A068SRF8"/>
<dbReference type="eggNOG" id="COG0559">
    <property type="taxonomic scope" value="Bacteria"/>
</dbReference>
<organism evidence="10 11">
    <name type="scientific">Neorhizobium galegae bv. orientalis str. HAMBI 540</name>
    <dbReference type="NCBI Taxonomy" id="1028800"/>
    <lineage>
        <taxon>Bacteria</taxon>
        <taxon>Pseudomonadati</taxon>
        <taxon>Pseudomonadota</taxon>
        <taxon>Alphaproteobacteria</taxon>
        <taxon>Hyphomicrobiales</taxon>
        <taxon>Rhizobiaceae</taxon>
        <taxon>Rhizobium/Agrobacterium group</taxon>
        <taxon>Neorhizobium</taxon>
    </lineage>
</organism>
<feature type="transmembrane region" description="Helical" evidence="9">
    <location>
        <begin position="91"/>
        <end position="111"/>
    </location>
</feature>
<evidence type="ECO:0000256" key="1">
    <source>
        <dbReference type="ARBA" id="ARBA00004651"/>
    </source>
</evidence>
<dbReference type="GO" id="GO:0006865">
    <property type="term" value="P:amino acid transport"/>
    <property type="evidence" value="ECO:0007669"/>
    <property type="project" value="UniProtKB-KW"/>
</dbReference>
<protein>
    <submittedName>
        <fullName evidence="10">Inner-membrane translocator</fullName>
    </submittedName>
</protein>
<feature type="transmembrane region" description="Helical" evidence="9">
    <location>
        <begin position="184"/>
        <end position="208"/>
    </location>
</feature>
<dbReference type="RefSeq" id="WP_007755907.1">
    <property type="nucleotide sequence ID" value="NZ_HG938353.1"/>
</dbReference>
<keyword evidence="11" id="KW-1185">Reference proteome</keyword>
<name>A0A068SRF8_NEOGA</name>
<dbReference type="GeneID" id="24256577"/>
<evidence type="ECO:0000256" key="5">
    <source>
        <dbReference type="ARBA" id="ARBA00022970"/>
    </source>
</evidence>
<sequence>MFWITGLFNSLAFAAVLFLLAAGFSLIFGLMRVANLTHGAFFMLGGYLATSAIGAGFWIAIVAAGAGCALLGGLVQHLLVQRLAGRELAQVLGTLGLSFIVADQCLLIWSGDPIPLAAPAFLQGAARLGMFAFPLYRLFLIVVAALVAIALWLVVERTTLGAKIRAAVDDREMARATGIPVSRLFTVVFCLGSALAGIGGALAAPVLSVYPGLDTEMLPLALLVVILGGIGSLAGALIGSVLIGIIYTFGQILLPDLSYVILFLPMVIVLAVRPEGLLGRQAA</sequence>
<evidence type="ECO:0000256" key="2">
    <source>
        <dbReference type="ARBA" id="ARBA00022448"/>
    </source>
</evidence>
<keyword evidence="6 9" id="KW-1133">Transmembrane helix</keyword>
<dbReference type="Proteomes" id="UP000028181">
    <property type="component" value="Chromosome I"/>
</dbReference>
<dbReference type="InterPro" id="IPR052157">
    <property type="entry name" value="BCAA_transport_permease"/>
</dbReference>
<comment type="subcellular location">
    <subcellularLocation>
        <location evidence="1">Cell membrane</location>
        <topology evidence="1">Multi-pass membrane protein</topology>
    </subcellularLocation>
</comment>
<dbReference type="InterPro" id="IPR001851">
    <property type="entry name" value="ABC_transp_permease"/>
</dbReference>
<evidence type="ECO:0000256" key="3">
    <source>
        <dbReference type="ARBA" id="ARBA00022475"/>
    </source>
</evidence>
<dbReference type="GO" id="GO:0005886">
    <property type="term" value="C:plasma membrane"/>
    <property type="evidence" value="ECO:0007669"/>
    <property type="project" value="UniProtKB-SubCell"/>
</dbReference>
<evidence type="ECO:0000256" key="8">
    <source>
        <dbReference type="ARBA" id="ARBA00037998"/>
    </source>
</evidence>
<evidence type="ECO:0000256" key="4">
    <source>
        <dbReference type="ARBA" id="ARBA00022692"/>
    </source>
</evidence>
<comment type="similarity">
    <text evidence="8">Belongs to the binding-protein-dependent transport system permease family. LivHM subfamily.</text>
</comment>
<feature type="transmembrane region" description="Helical" evidence="9">
    <location>
        <begin position="55"/>
        <end position="79"/>
    </location>
</feature>
<dbReference type="HOGENOM" id="CLU_039929_2_1_5"/>
<evidence type="ECO:0000313" key="11">
    <source>
        <dbReference type="Proteomes" id="UP000028181"/>
    </source>
</evidence>
<keyword evidence="7 9" id="KW-0472">Membrane</keyword>